<feature type="compositionally biased region" description="Pro residues" evidence="1">
    <location>
        <begin position="229"/>
        <end position="244"/>
    </location>
</feature>
<proteinExistence type="predicted"/>
<evidence type="ECO:0000313" key="3">
    <source>
        <dbReference type="EMBL" id="MBB4924074.1"/>
    </source>
</evidence>
<feature type="region of interest" description="Disordered" evidence="1">
    <location>
        <begin position="223"/>
        <end position="244"/>
    </location>
</feature>
<dbReference type="Proteomes" id="UP000540506">
    <property type="component" value="Unassembled WGS sequence"/>
</dbReference>
<name>A0A7W7VVV2_KITKI</name>
<feature type="domain" description="DNA primase/polymerase bifunctional N-terminal" evidence="2">
    <location>
        <begin position="24"/>
        <end position="211"/>
    </location>
</feature>
<evidence type="ECO:0000259" key="2">
    <source>
        <dbReference type="SMART" id="SM00943"/>
    </source>
</evidence>
<evidence type="ECO:0000313" key="4">
    <source>
        <dbReference type="Proteomes" id="UP000540506"/>
    </source>
</evidence>
<sequence length="244" mass="26471">MEETPGAPQQGSDGKPISPLLIEAVRYAEDRHWEIVPGTHLIEEDGPARCSCGTPNCPQPGAHPITQDWHRRATSGPGVVRRWWTENPSASILLPTGRSFDVLDVPEVAGCLALARMERLQLQLGPVASVPTMPGQRGRRLLFLVLPGAQAKVPETLRKLGWAPGRLDLTCHGDGGWIVAPPSRIGAYTFAQWARQPSAMNRWLPDADELINPLAYACGRDAPAARITPPQPKAPPTPVVAPRR</sequence>
<evidence type="ECO:0000256" key="1">
    <source>
        <dbReference type="SAM" id="MobiDB-lite"/>
    </source>
</evidence>
<organism evidence="3 4">
    <name type="scientific">Kitasatospora kifunensis</name>
    <name type="common">Streptomyces kifunensis</name>
    <dbReference type="NCBI Taxonomy" id="58351"/>
    <lineage>
        <taxon>Bacteria</taxon>
        <taxon>Bacillati</taxon>
        <taxon>Actinomycetota</taxon>
        <taxon>Actinomycetes</taxon>
        <taxon>Kitasatosporales</taxon>
        <taxon>Streptomycetaceae</taxon>
        <taxon>Kitasatospora</taxon>
    </lineage>
</organism>
<dbReference type="SMART" id="SM00943">
    <property type="entry name" value="Prim-Pol"/>
    <property type="match status" value="1"/>
</dbReference>
<accession>A0A7W7VVV2</accession>
<dbReference type="EMBL" id="JACHJV010000001">
    <property type="protein sequence ID" value="MBB4924074.1"/>
    <property type="molecule type" value="Genomic_DNA"/>
</dbReference>
<reference evidence="3 4" key="1">
    <citation type="submission" date="2020-08" db="EMBL/GenBank/DDBJ databases">
        <title>Sequencing the genomes of 1000 actinobacteria strains.</title>
        <authorList>
            <person name="Klenk H.-P."/>
        </authorList>
    </citation>
    <scope>NUCLEOTIDE SEQUENCE [LARGE SCALE GENOMIC DNA]</scope>
    <source>
        <strain evidence="3 4">DSM 41654</strain>
    </source>
</reference>
<comment type="caution">
    <text evidence="3">The sequence shown here is derived from an EMBL/GenBank/DDBJ whole genome shotgun (WGS) entry which is preliminary data.</text>
</comment>
<dbReference type="SUPFAM" id="SSF56747">
    <property type="entry name" value="Prim-pol domain"/>
    <property type="match status" value="1"/>
</dbReference>
<keyword evidence="4" id="KW-1185">Reference proteome</keyword>
<dbReference type="InterPro" id="IPR015330">
    <property type="entry name" value="DNA_primase/pol_bifunc_N"/>
</dbReference>
<protein>
    <recommendedName>
        <fullName evidence="2">DNA primase/polymerase bifunctional N-terminal domain-containing protein</fullName>
    </recommendedName>
</protein>
<dbReference type="Pfam" id="PF09250">
    <property type="entry name" value="Prim-Pol"/>
    <property type="match status" value="1"/>
</dbReference>
<dbReference type="AlphaFoldDB" id="A0A7W7VVV2"/>
<gene>
    <name evidence="3" type="ORF">FHR34_003067</name>
</gene>